<dbReference type="PANTHER" id="PTHR43071">
    <property type="entry name" value="2-AMINO-4-HYDROXY-6-HYDROXYMETHYLDIHYDROPTERIDINE PYROPHOSPHOKINASE"/>
    <property type="match status" value="1"/>
</dbReference>
<evidence type="ECO:0000256" key="10">
    <source>
        <dbReference type="ARBA" id="ARBA00029409"/>
    </source>
</evidence>
<dbReference type="PATRIC" id="fig|447.4.peg.84"/>
<dbReference type="SUPFAM" id="SSF55083">
    <property type="entry name" value="6-hydroxymethyl-7,8-dihydropterin pyrophosphokinase, HPPK"/>
    <property type="match status" value="1"/>
</dbReference>
<comment type="similarity">
    <text evidence="2">Belongs to the HPPK family.</text>
</comment>
<gene>
    <name evidence="14" type="primary">folK</name>
    <name evidence="14" type="ORF">Lboz_0078</name>
</gene>
<dbReference type="Gene3D" id="3.30.70.560">
    <property type="entry name" value="7,8-Dihydro-6-hydroxymethylpterin-pyrophosphokinase HPPK"/>
    <property type="match status" value="1"/>
</dbReference>
<dbReference type="EC" id="2.7.6.3" evidence="3"/>
<evidence type="ECO:0000256" key="6">
    <source>
        <dbReference type="ARBA" id="ARBA00022741"/>
    </source>
</evidence>
<evidence type="ECO:0000256" key="4">
    <source>
        <dbReference type="ARBA" id="ARBA00016218"/>
    </source>
</evidence>
<comment type="pathway">
    <text evidence="1">Cofactor biosynthesis; tetrahydrofolate biosynthesis; 2-amino-4-hydroxy-6-hydroxymethyl-7,8-dihydropteridine diphosphate from 7,8-dihydroneopterin triphosphate: step 4/4.</text>
</comment>
<feature type="domain" description="7,8-dihydro-6-hydroxymethylpterin-pyrophosphokinase" evidence="13">
    <location>
        <begin position="88"/>
        <end position="99"/>
    </location>
</feature>
<dbReference type="AlphaFoldDB" id="A0A0W0S2Z3"/>
<dbReference type="PROSITE" id="PS00794">
    <property type="entry name" value="HPPK"/>
    <property type="match status" value="1"/>
</dbReference>
<dbReference type="STRING" id="447.Lboz_0078"/>
<dbReference type="GO" id="GO:0005524">
    <property type="term" value="F:ATP binding"/>
    <property type="evidence" value="ECO:0007669"/>
    <property type="project" value="UniProtKB-KW"/>
</dbReference>
<dbReference type="Proteomes" id="UP000054695">
    <property type="component" value="Unassembled WGS sequence"/>
</dbReference>
<evidence type="ECO:0000256" key="11">
    <source>
        <dbReference type="ARBA" id="ARBA00029766"/>
    </source>
</evidence>
<evidence type="ECO:0000259" key="13">
    <source>
        <dbReference type="PROSITE" id="PS00794"/>
    </source>
</evidence>
<accession>A0A0W0S2Z3</accession>
<dbReference type="GO" id="GO:0016301">
    <property type="term" value="F:kinase activity"/>
    <property type="evidence" value="ECO:0007669"/>
    <property type="project" value="UniProtKB-KW"/>
</dbReference>
<evidence type="ECO:0000256" key="12">
    <source>
        <dbReference type="ARBA" id="ARBA00033413"/>
    </source>
</evidence>
<name>A0A0W0S2Z3_LEGBO</name>
<dbReference type="OrthoDB" id="9808041at2"/>
<dbReference type="GO" id="GO:0046656">
    <property type="term" value="P:folic acid biosynthetic process"/>
    <property type="evidence" value="ECO:0007669"/>
    <property type="project" value="UniProtKB-KW"/>
</dbReference>
<dbReference type="NCBIfam" id="TIGR01498">
    <property type="entry name" value="folK"/>
    <property type="match status" value="1"/>
</dbReference>
<evidence type="ECO:0000256" key="2">
    <source>
        <dbReference type="ARBA" id="ARBA00005810"/>
    </source>
</evidence>
<keyword evidence="5 14" id="KW-0808">Transferase</keyword>
<dbReference type="EMBL" id="LNXU01000001">
    <property type="protein sequence ID" value="KTC77790.1"/>
    <property type="molecule type" value="Genomic_DNA"/>
</dbReference>
<evidence type="ECO:0000256" key="5">
    <source>
        <dbReference type="ARBA" id="ARBA00022679"/>
    </source>
</evidence>
<evidence type="ECO:0000313" key="14">
    <source>
        <dbReference type="EMBL" id="KTC77790.1"/>
    </source>
</evidence>
<dbReference type="CDD" id="cd00483">
    <property type="entry name" value="HPPK"/>
    <property type="match status" value="1"/>
</dbReference>
<evidence type="ECO:0000256" key="9">
    <source>
        <dbReference type="ARBA" id="ARBA00022909"/>
    </source>
</evidence>
<reference evidence="14 15" key="1">
    <citation type="submission" date="2015-11" db="EMBL/GenBank/DDBJ databases">
        <title>Genomic analysis of 38 Legionella species identifies large and diverse effector repertoires.</title>
        <authorList>
            <person name="Burstein D."/>
            <person name="Amaro F."/>
            <person name="Zusman T."/>
            <person name="Lifshitz Z."/>
            <person name="Cohen O."/>
            <person name="Gilbert J.A."/>
            <person name="Pupko T."/>
            <person name="Shuman H.A."/>
            <person name="Segal G."/>
        </authorList>
    </citation>
    <scope>NUCLEOTIDE SEQUENCE [LARGE SCALE GENOMIC DNA]</scope>
    <source>
        <strain evidence="14 15">WIGA</strain>
    </source>
</reference>
<dbReference type="GO" id="GO:0046654">
    <property type="term" value="P:tetrahydrofolate biosynthetic process"/>
    <property type="evidence" value="ECO:0007669"/>
    <property type="project" value="UniProtKB-UniPathway"/>
</dbReference>
<dbReference type="InterPro" id="IPR035907">
    <property type="entry name" value="Hppk_sf"/>
</dbReference>
<protein>
    <recommendedName>
        <fullName evidence="4">2-amino-4-hydroxy-6-hydroxymethyldihydropteridine pyrophosphokinase</fullName>
        <ecNumber evidence="3">2.7.6.3</ecNumber>
    </recommendedName>
    <alternativeName>
        <fullName evidence="11">6-hydroxymethyl-7,8-dihydropterin pyrophosphokinase</fullName>
    </alternativeName>
    <alternativeName>
        <fullName evidence="12">7,8-dihydro-6-hydroxymethylpterin-pyrophosphokinase</fullName>
    </alternativeName>
</protein>
<evidence type="ECO:0000313" key="15">
    <source>
        <dbReference type="Proteomes" id="UP000054695"/>
    </source>
</evidence>
<keyword evidence="9" id="KW-0289">Folate biosynthesis</keyword>
<dbReference type="Pfam" id="PF01288">
    <property type="entry name" value="HPPK"/>
    <property type="match status" value="1"/>
</dbReference>
<dbReference type="UniPathway" id="UPA00077">
    <property type="reaction ID" value="UER00155"/>
</dbReference>
<comment type="caution">
    <text evidence="14">The sequence shown here is derived from an EMBL/GenBank/DDBJ whole genome shotgun (WGS) entry which is preliminary data.</text>
</comment>
<evidence type="ECO:0000256" key="3">
    <source>
        <dbReference type="ARBA" id="ARBA00013253"/>
    </source>
</evidence>
<evidence type="ECO:0000256" key="1">
    <source>
        <dbReference type="ARBA" id="ARBA00005051"/>
    </source>
</evidence>
<evidence type="ECO:0000256" key="7">
    <source>
        <dbReference type="ARBA" id="ARBA00022777"/>
    </source>
</evidence>
<dbReference type="GO" id="GO:0003848">
    <property type="term" value="F:2-amino-4-hydroxy-6-hydroxymethyldihydropteridine diphosphokinase activity"/>
    <property type="evidence" value="ECO:0007669"/>
    <property type="project" value="UniProtKB-EC"/>
</dbReference>
<sequence length="145" mass="16765">MNICYLGLGSNQHVPERQLRKAIKSIKALRTTVVTKVSSFYWNKAWGLQGQQDFCNAVIELFTLLSPLELLNACQKIEKKQGRIRKKHWGPRVIDIDILLYADQVIHSKKLVIPHPYIQSRNFVLIPLIEINPNYKLKLKSESLT</sequence>
<keyword evidence="15" id="KW-1185">Reference proteome</keyword>
<keyword evidence="7 14" id="KW-0418">Kinase</keyword>
<evidence type="ECO:0000256" key="8">
    <source>
        <dbReference type="ARBA" id="ARBA00022840"/>
    </source>
</evidence>
<dbReference type="RefSeq" id="WP_058457786.1">
    <property type="nucleotide sequence ID" value="NZ_CAAAIY010000024.1"/>
</dbReference>
<keyword evidence="6" id="KW-0547">Nucleotide-binding</keyword>
<dbReference type="PANTHER" id="PTHR43071:SF1">
    <property type="entry name" value="2-AMINO-4-HYDROXY-6-HYDROXYMETHYLDIHYDROPTERIDINE PYROPHOSPHOKINASE"/>
    <property type="match status" value="1"/>
</dbReference>
<proteinExistence type="inferred from homology"/>
<keyword evidence="8" id="KW-0067">ATP-binding</keyword>
<organism evidence="14 15">
    <name type="scientific">Legionella bozemanae</name>
    <name type="common">Fluoribacter bozemanae</name>
    <dbReference type="NCBI Taxonomy" id="447"/>
    <lineage>
        <taxon>Bacteria</taxon>
        <taxon>Pseudomonadati</taxon>
        <taxon>Pseudomonadota</taxon>
        <taxon>Gammaproteobacteria</taxon>
        <taxon>Legionellales</taxon>
        <taxon>Legionellaceae</taxon>
        <taxon>Legionella</taxon>
    </lineage>
</organism>
<comment type="function">
    <text evidence="10">Catalyzes the transfer of pyrophosphate from adenosine triphosphate (ATP) to 6-hydroxymethyl-7,8-dihydropterin, an enzymatic step in folate biosynthesis pathway.</text>
</comment>
<dbReference type="InterPro" id="IPR000550">
    <property type="entry name" value="Hppk"/>
</dbReference>